<protein>
    <submittedName>
        <fullName evidence="1">Uncharacterized protein</fullName>
    </submittedName>
</protein>
<dbReference type="RefSeq" id="WP_120011459.1">
    <property type="nucleotide sequence ID" value="NZ_CP032482.1"/>
</dbReference>
<evidence type="ECO:0000313" key="2">
    <source>
        <dbReference type="Proteomes" id="UP000265864"/>
    </source>
</evidence>
<dbReference type="Proteomes" id="UP000265864">
    <property type="component" value="Chromosome"/>
</dbReference>
<dbReference type="AlphaFoldDB" id="A0A8D4N7E1"/>
<name>A0A8D4N7E1_9GAMM</name>
<sequence length="115" mass="13093">MADIKISETLRPDIYSSAETLGCWDPETQSVVIARKCLSSLDIFAGVLIHELIHAKTGFSDVSRDFENSLTDSIGALCAIILENEKNHSQPLIHQMPNEAVKKTKLRYRPWYKFW</sequence>
<proteinExistence type="predicted"/>
<evidence type="ECO:0000313" key="1">
    <source>
        <dbReference type="EMBL" id="AYD45147.1"/>
    </source>
</evidence>
<dbReference type="EMBL" id="CP032482">
    <property type="protein sequence ID" value="AYD45147.1"/>
    <property type="molecule type" value="Genomic_DNA"/>
</dbReference>
<accession>A0A8D4N7E1</accession>
<gene>
    <name evidence="1" type="ORF">DXZ79_16470</name>
</gene>
<reference evidence="1 2" key="1">
    <citation type="submission" date="2018-09" db="EMBL/GenBank/DDBJ databases">
        <title>Yersinia kristensenii subsp. rochesterensis subsp. nov., Isolated from Human Feces.</title>
        <authorList>
            <person name="Cunningham S.A."/>
            <person name="Jeraldo P."/>
            <person name="Patel R."/>
        </authorList>
    </citation>
    <scope>NUCLEOTIDE SEQUENCE [LARGE SCALE GENOMIC DNA]</scope>
    <source>
        <strain evidence="1 2">ATCC BAA-2637</strain>
    </source>
</reference>
<organism evidence="1 2">
    <name type="scientific">Yersinia rochesterensis</name>
    <dbReference type="NCBI Taxonomy" id="1604335"/>
    <lineage>
        <taxon>Bacteria</taxon>
        <taxon>Pseudomonadati</taxon>
        <taxon>Pseudomonadota</taxon>
        <taxon>Gammaproteobacteria</taxon>
        <taxon>Enterobacterales</taxon>
        <taxon>Yersiniaceae</taxon>
        <taxon>Yersinia</taxon>
    </lineage>
</organism>
<dbReference type="GeneID" id="82552337"/>